<feature type="transmembrane region" description="Helical" evidence="5">
    <location>
        <begin position="50"/>
        <end position="72"/>
    </location>
</feature>
<feature type="transmembrane region" description="Helical" evidence="5">
    <location>
        <begin position="171"/>
        <end position="191"/>
    </location>
</feature>
<protein>
    <submittedName>
        <fullName evidence="6">Glycerophosphoinositol permease</fullName>
    </submittedName>
</protein>
<keyword evidence="3 5" id="KW-1133">Transmembrane helix</keyword>
<dbReference type="EMBL" id="JAVRRG010000092">
    <property type="protein sequence ID" value="KAK5087342.1"/>
    <property type="molecule type" value="Genomic_DNA"/>
</dbReference>
<gene>
    <name evidence="6" type="primary">GIT2_1</name>
    <name evidence="6" type="ORF">LTR24_006783</name>
</gene>
<sequence>MTKYPYRLIIKFYWFRLLVVSIIWFIYDFLTYSFSIYSSSWIYLILGDDYPLWVSLGWTTLINFFYLPGYFIGAFMSDWIGPKYALVAGVTAQGIIGFIMTGLYAYLDTPAHVVGFVVVYGIFLAVGEVGPGDNIGLVASKTCATAIRGQYYGIAAAMGKIGAFVDKNIQYPFYVSSSLCFLSAAIALFLLPNIGQDTIEEEDIRFREYLEQNGYDTTTMGSKEYREAAVIENEAKGAHGGDRKHVE</sequence>
<dbReference type="PANTHER" id="PTHR23508">
    <property type="entry name" value="CARBOXYLIC ACID TRANSPORTER PROTEIN HOMOLOG"/>
    <property type="match status" value="1"/>
</dbReference>
<keyword evidence="2 5" id="KW-0812">Transmembrane</keyword>
<evidence type="ECO:0000256" key="4">
    <source>
        <dbReference type="ARBA" id="ARBA00023136"/>
    </source>
</evidence>
<dbReference type="InterPro" id="IPR005828">
    <property type="entry name" value="MFS_sugar_transport-like"/>
</dbReference>
<evidence type="ECO:0000256" key="1">
    <source>
        <dbReference type="ARBA" id="ARBA00004141"/>
    </source>
</evidence>
<dbReference type="SUPFAM" id="SSF103473">
    <property type="entry name" value="MFS general substrate transporter"/>
    <property type="match status" value="1"/>
</dbReference>
<feature type="transmembrane region" description="Helical" evidence="5">
    <location>
        <begin position="84"/>
        <end position="107"/>
    </location>
</feature>
<feature type="transmembrane region" description="Helical" evidence="5">
    <location>
        <begin position="12"/>
        <end position="30"/>
    </location>
</feature>
<organism evidence="6 7">
    <name type="scientific">Lithohypha guttulata</name>
    <dbReference type="NCBI Taxonomy" id="1690604"/>
    <lineage>
        <taxon>Eukaryota</taxon>
        <taxon>Fungi</taxon>
        <taxon>Dikarya</taxon>
        <taxon>Ascomycota</taxon>
        <taxon>Pezizomycotina</taxon>
        <taxon>Eurotiomycetes</taxon>
        <taxon>Chaetothyriomycetidae</taxon>
        <taxon>Chaetothyriales</taxon>
        <taxon>Trichomeriaceae</taxon>
        <taxon>Lithohypha</taxon>
    </lineage>
</organism>
<evidence type="ECO:0000256" key="5">
    <source>
        <dbReference type="SAM" id="Phobius"/>
    </source>
</evidence>
<dbReference type="InterPro" id="IPR036259">
    <property type="entry name" value="MFS_trans_sf"/>
</dbReference>
<proteinExistence type="predicted"/>
<comment type="subcellular location">
    <subcellularLocation>
        <location evidence="1">Membrane</location>
        <topology evidence="1">Multi-pass membrane protein</topology>
    </subcellularLocation>
</comment>
<evidence type="ECO:0000256" key="3">
    <source>
        <dbReference type="ARBA" id="ARBA00022989"/>
    </source>
</evidence>
<evidence type="ECO:0000313" key="7">
    <source>
        <dbReference type="Proteomes" id="UP001345013"/>
    </source>
</evidence>
<comment type="caution">
    <text evidence="6">The sequence shown here is derived from an EMBL/GenBank/DDBJ whole genome shotgun (WGS) entry which is preliminary data.</text>
</comment>
<feature type="transmembrane region" description="Helical" evidence="5">
    <location>
        <begin position="113"/>
        <end position="137"/>
    </location>
</feature>
<keyword evidence="4 5" id="KW-0472">Membrane</keyword>
<name>A0ABR0K4U8_9EURO</name>
<dbReference type="Proteomes" id="UP001345013">
    <property type="component" value="Unassembled WGS sequence"/>
</dbReference>
<dbReference type="PANTHER" id="PTHR23508:SF10">
    <property type="entry name" value="CARBOXYLIC ACID TRANSPORTER PROTEIN HOMOLOG"/>
    <property type="match status" value="1"/>
</dbReference>
<evidence type="ECO:0000313" key="6">
    <source>
        <dbReference type="EMBL" id="KAK5087342.1"/>
    </source>
</evidence>
<evidence type="ECO:0000256" key="2">
    <source>
        <dbReference type="ARBA" id="ARBA00022692"/>
    </source>
</evidence>
<accession>A0ABR0K4U8</accession>
<dbReference type="Gene3D" id="1.20.1250.20">
    <property type="entry name" value="MFS general substrate transporter like domains"/>
    <property type="match status" value="1"/>
</dbReference>
<keyword evidence="7" id="KW-1185">Reference proteome</keyword>
<reference evidence="6 7" key="1">
    <citation type="submission" date="2023-08" db="EMBL/GenBank/DDBJ databases">
        <title>Black Yeasts Isolated from many extreme environments.</title>
        <authorList>
            <person name="Coleine C."/>
            <person name="Stajich J.E."/>
            <person name="Selbmann L."/>
        </authorList>
    </citation>
    <scope>NUCLEOTIDE SEQUENCE [LARGE SCALE GENOMIC DNA]</scope>
    <source>
        <strain evidence="6 7">CCFEE 5885</strain>
    </source>
</reference>
<dbReference type="Pfam" id="PF00083">
    <property type="entry name" value="Sugar_tr"/>
    <property type="match status" value="1"/>
</dbReference>